<dbReference type="Pfam" id="PF21948">
    <property type="entry name" value="LplA-B_cat"/>
    <property type="match status" value="1"/>
</dbReference>
<dbReference type="GO" id="GO:0017118">
    <property type="term" value="F:lipoyltransferase activity"/>
    <property type="evidence" value="ECO:0007669"/>
    <property type="project" value="TreeGrafter"/>
</dbReference>
<reference evidence="4" key="1">
    <citation type="submission" date="2020-03" db="EMBL/GenBank/DDBJ databases">
        <title>Transcriptomic Profiling of the Digestive Tract of the Rat Flea, Xenopsylla cheopis, Following Blood Feeding and Infection with Yersinia pestis.</title>
        <authorList>
            <person name="Bland D.M."/>
            <person name="Martens C.A."/>
            <person name="Virtaneva K."/>
            <person name="Kanakabandi K."/>
            <person name="Long D."/>
            <person name="Rosenke R."/>
            <person name="Saturday G.A."/>
            <person name="Hoyt F.H."/>
            <person name="Bruno D.P."/>
            <person name="Ribeiro J.M.C."/>
            <person name="Hinnebusch J."/>
        </authorList>
    </citation>
    <scope>NUCLEOTIDE SEQUENCE</scope>
</reference>
<dbReference type="GO" id="GO:0009249">
    <property type="term" value="P:protein lipoylation"/>
    <property type="evidence" value="ECO:0007669"/>
    <property type="project" value="InterPro"/>
</dbReference>
<comment type="similarity">
    <text evidence="2">Belongs to the LplA family.</text>
</comment>
<evidence type="ECO:0000256" key="1">
    <source>
        <dbReference type="ARBA" id="ARBA00005085"/>
    </source>
</evidence>
<evidence type="ECO:0000256" key="2">
    <source>
        <dbReference type="ARBA" id="ARBA00008242"/>
    </source>
</evidence>
<accession>A0A6M2DSQ5</accession>
<dbReference type="CDD" id="cd16443">
    <property type="entry name" value="LplA"/>
    <property type="match status" value="1"/>
</dbReference>
<comment type="pathway">
    <text evidence="1">Protein modification; protein lipoylation via exogenous pathway; protein N(6)-(lipoyl)lysine from lipoate: step 2/2.</text>
</comment>
<dbReference type="EMBL" id="GIIL01005653">
    <property type="protein sequence ID" value="NOV49379.1"/>
    <property type="molecule type" value="Transcribed_RNA"/>
</dbReference>
<keyword evidence="4" id="KW-0436">Ligase</keyword>
<sequence>MNSCYSTKQNVKDVNEKDIQKSVFISQSNDIFTNLAMEDWIYRNYDLTNHHIMMLWLNDPCVVIGRHQNPWKEADVSAAEARDIKVARRNSGGGTVYHDKGNLNMTFFTPRERYNRKYNLNIITRALFREWGIRSMISPREDIVLEGNLKQISGTAAKLGQPNAYHHCTLLVNVDKLNLTQVLHTHESGISTTATPSVRSKVANLVEQDVRVNINRLLEAVGNEYMRTSAISLQDEGDVLKQTQRGFQSINPTEGWFPGLNKIREEYESWDWRFGRTPKFSVSRIFDVPDNLLGDFVEQNIPKMEQDSKQLTISMNVERGLINDVHLSVPKGLCRKDGMYGEAAVITRLQGQKFSEESMKLVEIALAGEEPCALQEKEKFVANCFRKIINSA</sequence>
<dbReference type="PANTHER" id="PTHR12561">
    <property type="entry name" value="LIPOATE-PROTEIN LIGASE"/>
    <property type="match status" value="1"/>
</dbReference>
<dbReference type="GO" id="GO:0016874">
    <property type="term" value="F:ligase activity"/>
    <property type="evidence" value="ECO:0007669"/>
    <property type="project" value="UniProtKB-KW"/>
</dbReference>
<protein>
    <submittedName>
        <fullName evidence="4">Putative lipoate-protein ligase a</fullName>
    </submittedName>
</protein>
<dbReference type="PANTHER" id="PTHR12561:SF3">
    <property type="entry name" value="LIPOYLTRANSFERASE 1, MITOCHONDRIAL"/>
    <property type="match status" value="1"/>
</dbReference>
<dbReference type="AlphaFoldDB" id="A0A6M2DSQ5"/>
<dbReference type="GO" id="GO:0005739">
    <property type="term" value="C:mitochondrion"/>
    <property type="evidence" value="ECO:0007669"/>
    <property type="project" value="TreeGrafter"/>
</dbReference>
<feature type="domain" description="BPL/LPL catalytic" evidence="3">
    <location>
        <begin position="47"/>
        <end position="233"/>
    </location>
</feature>
<proteinExistence type="inferred from homology"/>
<dbReference type="InterPro" id="IPR004143">
    <property type="entry name" value="BPL_LPL_catalytic"/>
</dbReference>
<dbReference type="FunFam" id="3.30.930.10:FF:000045">
    <property type="entry name" value="lipoyltransferase 1, mitochondrial"/>
    <property type="match status" value="1"/>
</dbReference>
<name>A0A6M2DSQ5_XENCH</name>
<dbReference type="InterPro" id="IPR045864">
    <property type="entry name" value="aa-tRNA-synth_II/BPL/LPL"/>
</dbReference>
<dbReference type="UniPathway" id="UPA00537">
    <property type="reaction ID" value="UER00595"/>
</dbReference>
<dbReference type="PROSITE" id="PS51733">
    <property type="entry name" value="BPL_LPL_CATALYTIC"/>
    <property type="match status" value="1"/>
</dbReference>
<dbReference type="SUPFAM" id="SSF55681">
    <property type="entry name" value="Class II aaRS and biotin synthetases"/>
    <property type="match status" value="1"/>
</dbReference>
<dbReference type="Gene3D" id="3.30.930.10">
    <property type="entry name" value="Bira Bifunctional Protein, Domain 2"/>
    <property type="match status" value="1"/>
</dbReference>
<evidence type="ECO:0000313" key="4">
    <source>
        <dbReference type="EMBL" id="NOV49379.1"/>
    </source>
</evidence>
<evidence type="ECO:0000259" key="3">
    <source>
        <dbReference type="PROSITE" id="PS51733"/>
    </source>
</evidence>
<organism evidence="4">
    <name type="scientific">Xenopsylla cheopis</name>
    <name type="common">Oriental rat flea</name>
    <name type="synonym">Pulex cheopis</name>
    <dbReference type="NCBI Taxonomy" id="163159"/>
    <lineage>
        <taxon>Eukaryota</taxon>
        <taxon>Metazoa</taxon>
        <taxon>Ecdysozoa</taxon>
        <taxon>Arthropoda</taxon>
        <taxon>Hexapoda</taxon>
        <taxon>Insecta</taxon>
        <taxon>Pterygota</taxon>
        <taxon>Neoptera</taxon>
        <taxon>Endopterygota</taxon>
        <taxon>Siphonaptera</taxon>
        <taxon>Pulicidae</taxon>
        <taxon>Xenopsyllinae</taxon>
        <taxon>Xenopsylla</taxon>
    </lineage>
</organism>
<dbReference type="InterPro" id="IPR004562">
    <property type="entry name" value="LipoylTrfase_LipoateP_Ligase"/>
</dbReference>
<dbReference type="Gene3D" id="3.30.390.50">
    <property type="entry name" value="CO dehydrogenase flavoprotein, C-terminal domain"/>
    <property type="match status" value="1"/>
</dbReference>